<dbReference type="EMBL" id="LT607409">
    <property type="protein sequence ID" value="SCF13370.1"/>
    <property type="molecule type" value="Genomic_DNA"/>
</dbReference>
<evidence type="ECO:0000313" key="1">
    <source>
        <dbReference type="EMBL" id="SCF13370.1"/>
    </source>
</evidence>
<organism evidence="1 2">
    <name type="scientific">Micromonospora chokoriensis</name>
    <dbReference type="NCBI Taxonomy" id="356851"/>
    <lineage>
        <taxon>Bacteria</taxon>
        <taxon>Bacillati</taxon>
        <taxon>Actinomycetota</taxon>
        <taxon>Actinomycetes</taxon>
        <taxon>Micromonosporales</taxon>
        <taxon>Micromonosporaceae</taxon>
        <taxon>Micromonospora</taxon>
    </lineage>
</organism>
<sequence>MSQFNFSGDISGEANVFGDHAQVHNRSNDYSRGTDLAGLVAALIEEIAKHRTEVHEADRLTQLAGTAAVYAAEPLPNVEGIRGLLPALLAGAGTVTAVADAVLRVSQAVNSL</sequence>
<name>A0A1C4XY26_9ACTN</name>
<keyword evidence="2" id="KW-1185">Reference proteome</keyword>
<evidence type="ECO:0000313" key="2">
    <source>
        <dbReference type="Proteomes" id="UP000198224"/>
    </source>
</evidence>
<reference evidence="2" key="1">
    <citation type="submission" date="2016-06" db="EMBL/GenBank/DDBJ databases">
        <authorList>
            <person name="Varghese N."/>
            <person name="Submissions Spin"/>
        </authorList>
    </citation>
    <scope>NUCLEOTIDE SEQUENCE [LARGE SCALE GENOMIC DNA]</scope>
    <source>
        <strain evidence="2">DSM 45160</strain>
    </source>
</reference>
<dbReference type="Proteomes" id="UP000198224">
    <property type="component" value="Chromosome I"/>
</dbReference>
<accession>A0A1C4XY26</accession>
<gene>
    <name evidence="1" type="ORF">GA0070612_4073</name>
</gene>
<dbReference type="AlphaFoldDB" id="A0A1C4XY26"/>
<proteinExistence type="predicted"/>
<dbReference type="RefSeq" id="WP_088989343.1">
    <property type="nucleotide sequence ID" value="NZ_LT607409.1"/>
</dbReference>
<protein>
    <submittedName>
        <fullName evidence="1">Uncharacterized protein</fullName>
    </submittedName>
</protein>